<feature type="transmembrane region" description="Helical" evidence="6">
    <location>
        <begin position="80"/>
        <end position="104"/>
    </location>
</feature>
<keyword evidence="10" id="KW-1185">Reference proteome</keyword>
<dbReference type="GO" id="GO:0046677">
    <property type="term" value="P:response to antibiotic"/>
    <property type="evidence" value="ECO:0007669"/>
    <property type="project" value="UniProtKB-KW"/>
</dbReference>
<reference evidence="9 10" key="1">
    <citation type="submission" date="2021-01" db="EMBL/GenBank/DDBJ databases">
        <title>Whole genome shotgun sequence of Catellatospora coxensis NBRC 107359.</title>
        <authorList>
            <person name="Komaki H."/>
            <person name="Tamura T."/>
        </authorList>
    </citation>
    <scope>NUCLEOTIDE SEQUENCE [LARGE SCALE GENOMIC DNA]</scope>
    <source>
        <strain evidence="9 10">NBRC 107359</strain>
    </source>
</reference>
<dbReference type="Pfam" id="PF01061">
    <property type="entry name" value="ABC2_membrane"/>
    <property type="match status" value="1"/>
</dbReference>
<feature type="transmembrane region" description="Helical" evidence="6">
    <location>
        <begin position="124"/>
        <end position="152"/>
    </location>
</feature>
<evidence type="ECO:0000256" key="3">
    <source>
        <dbReference type="ARBA" id="ARBA00022989"/>
    </source>
</evidence>
<dbReference type="GO" id="GO:0043190">
    <property type="term" value="C:ATP-binding cassette (ABC) transporter complex"/>
    <property type="evidence" value="ECO:0007669"/>
    <property type="project" value="InterPro"/>
</dbReference>
<evidence type="ECO:0000259" key="8">
    <source>
        <dbReference type="PROSITE" id="PS51012"/>
    </source>
</evidence>
<feature type="transmembrane region" description="Helical" evidence="6">
    <location>
        <begin position="197"/>
        <end position="214"/>
    </location>
</feature>
<dbReference type="InterPro" id="IPR047817">
    <property type="entry name" value="ABC2_TM_bact-type"/>
</dbReference>
<evidence type="ECO:0000256" key="1">
    <source>
        <dbReference type="ARBA" id="ARBA00004141"/>
    </source>
</evidence>
<gene>
    <name evidence="9" type="ORF">Cco03nite_63390</name>
</gene>
<comment type="similarity">
    <text evidence="6">Belongs to the ABC-2 integral membrane protein family.</text>
</comment>
<dbReference type="InterPro" id="IPR052902">
    <property type="entry name" value="ABC-2_transporter"/>
</dbReference>
<feature type="transmembrane region" description="Helical" evidence="6">
    <location>
        <begin position="164"/>
        <end position="185"/>
    </location>
</feature>
<evidence type="ECO:0000256" key="2">
    <source>
        <dbReference type="ARBA" id="ARBA00022692"/>
    </source>
</evidence>
<comment type="caution">
    <text evidence="9">The sequence shown here is derived from an EMBL/GenBank/DDBJ whole genome shotgun (WGS) entry which is preliminary data.</text>
</comment>
<dbReference type="PROSITE" id="PS51012">
    <property type="entry name" value="ABC_TM2"/>
    <property type="match status" value="1"/>
</dbReference>
<dbReference type="PANTHER" id="PTHR43027:SF2">
    <property type="entry name" value="TRANSPORT PERMEASE PROTEIN"/>
    <property type="match status" value="1"/>
</dbReference>
<keyword evidence="5" id="KW-0046">Antibiotic resistance</keyword>
<dbReference type="AlphaFoldDB" id="A0A8J3L5R9"/>
<keyword evidence="4 6" id="KW-0472">Membrane</keyword>
<dbReference type="InterPro" id="IPR000412">
    <property type="entry name" value="ABC_2_transport"/>
</dbReference>
<evidence type="ECO:0000256" key="4">
    <source>
        <dbReference type="ARBA" id="ARBA00023136"/>
    </source>
</evidence>
<organism evidence="9 10">
    <name type="scientific">Catellatospora coxensis</name>
    <dbReference type="NCBI Taxonomy" id="310354"/>
    <lineage>
        <taxon>Bacteria</taxon>
        <taxon>Bacillati</taxon>
        <taxon>Actinomycetota</taxon>
        <taxon>Actinomycetes</taxon>
        <taxon>Micromonosporales</taxon>
        <taxon>Micromonosporaceae</taxon>
        <taxon>Catellatospora</taxon>
    </lineage>
</organism>
<dbReference type="GO" id="GO:0140359">
    <property type="term" value="F:ABC-type transporter activity"/>
    <property type="evidence" value="ECO:0007669"/>
    <property type="project" value="InterPro"/>
</dbReference>
<evidence type="ECO:0000313" key="9">
    <source>
        <dbReference type="EMBL" id="GIG09639.1"/>
    </source>
</evidence>
<dbReference type="EMBL" id="BONI01000069">
    <property type="protein sequence ID" value="GIG09639.1"/>
    <property type="molecule type" value="Genomic_DNA"/>
</dbReference>
<protein>
    <recommendedName>
        <fullName evidence="6">Transport permease protein</fullName>
    </recommendedName>
</protein>
<evidence type="ECO:0000256" key="7">
    <source>
        <dbReference type="SAM" id="MobiDB-lite"/>
    </source>
</evidence>
<accession>A0A8J3L5R9</accession>
<evidence type="ECO:0000313" key="10">
    <source>
        <dbReference type="Proteomes" id="UP000630887"/>
    </source>
</evidence>
<comment type="subcellular location">
    <subcellularLocation>
        <location evidence="6">Cell membrane</location>
        <topology evidence="6">Multi-pass membrane protein</topology>
    </subcellularLocation>
    <subcellularLocation>
        <location evidence="1">Membrane</location>
        <topology evidence="1">Multi-pass membrane protein</topology>
    </subcellularLocation>
</comment>
<keyword evidence="2 6" id="KW-0812">Transmembrane</keyword>
<dbReference type="PANTHER" id="PTHR43027">
    <property type="entry name" value="DOXORUBICIN RESISTANCE ABC TRANSPORTER PERMEASE PROTEIN DRRC-RELATED"/>
    <property type="match status" value="1"/>
</dbReference>
<feature type="transmembrane region" description="Helical" evidence="6">
    <location>
        <begin position="262"/>
        <end position="281"/>
    </location>
</feature>
<feature type="domain" description="ABC transmembrane type-2" evidence="8">
    <location>
        <begin position="43"/>
        <end position="287"/>
    </location>
</feature>
<keyword evidence="6" id="KW-1003">Cell membrane</keyword>
<evidence type="ECO:0000256" key="5">
    <source>
        <dbReference type="ARBA" id="ARBA00023251"/>
    </source>
</evidence>
<feature type="transmembrane region" description="Helical" evidence="6">
    <location>
        <begin position="45"/>
        <end position="68"/>
    </location>
</feature>
<feature type="region of interest" description="Disordered" evidence="7">
    <location>
        <begin position="1"/>
        <end position="20"/>
    </location>
</feature>
<keyword evidence="3 6" id="KW-1133">Transmembrane helix</keyword>
<dbReference type="PIRSF" id="PIRSF006648">
    <property type="entry name" value="DrrB"/>
    <property type="match status" value="1"/>
</dbReference>
<keyword evidence="6" id="KW-0813">Transport</keyword>
<dbReference type="InterPro" id="IPR013525">
    <property type="entry name" value="ABC2_TM"/>
</dbReference>
<evidence type="ECO:0000256" key="6">
    <source>
        <dbReference type="RuleBase" id="RU361157"/>
    </source>
</evidence>
<sequence length="289" mass="31158">MSAQSIEESTARPVARRAGGGGGLSLALAQGGIEFKQFVRTRESLVFTLLFPVMLMLIFGSIFGSVVITPPGEIPAVTLSQYFVTGMIASGIMATGFQNLAITIPIERDRGVLKRYRGTPMPKWVFFAGKILCVAALAFISVVMLLAVAVAFYDLRLPDTGQKWFTFGWVSVLGLIACTLCGIAFSGVAKTGRAGPAVVTPIALILQFTSGVFFEYDDLPPWMQQFAALFPLKWMCQGLRSVFLPESFASQEVAGSYELGKVALVLAAWCVGGLVLCLVGFRWTSKREG</sequence>
<name>A0A8J3L5R9_9ACTN</name>
<dbReference type="Proteomes" id="UP000630887">
    <property type="component" value="Unassembled WGS sequence"/>
</dbReference>
<proteinExistence type="inferred from homology"/>